<feature type="domain" description="Homogentisate 1,2-dioxygenase N-terminal" evidence="14">
    <location>
        <begin position="24"/>
        <end position="121"/>
    </location>
</feature>
<comment type="cofactor">
    <cofactor evidence="1 12">
        <name>Fe cation</name>
        <dbReference type="ChEBI" id="CHEBI:24875"/>
    </cofactor>
</comment>
<evidence type="ECO:0000313" key="15">
    <source>
        <dbReference type="EMBL" id="CAE0464977.1"/>
    </source>
</evidence>
<dbReference type="EC" id="1.13.11.5" evidence="4"/>
<feature type="binding site" evidence="12">
    <location>
        <position position="178"/>
    </location>
    <ligand>
        <name>Fe cation</name>
        <dbReference type="ChEBI" id="CHEBI:24875"/>
    </ligand>
</feature>
<dbReference type="FunFam" id="2.60.120.10:FF:000034">
    <property type="entry name" value="Homogentisate 1,2-dioxygenase"/>
    <property type="match status" value="1"/>
</dbReference>
<dbReference type="InterPro" id="IPR011051">
    <property type="entry name" value="RmlC_Cupin_sf"/>
</dbReference>
<evidence type="ECO:0000256" key="4">
    <source>
        <dbReference type="ARBA" id="ARBA00013127"/>
    </source>
</evidence>
<feature type="binding site" evidence="12">
    <location>
        <position position="214"/>
    </location>
    <ligand>
        <name>homogentisate</name>
        <dbReference type="ChEBI" id="CHEBI:16169"/>
    </ligand>
</feature>
<protein>
    <recommendedName>
        <fullName evidence="4">homogentisate 1,2-dioxygenase</fullName>
        <ecNumber evidence="4">1.13.11.5</ecNumber>
    </recommendedName>
</protein>
<dbReference type="UniPathway" id="UPA00139">
    <property type="reaction ID" value="UER00339"/>
</dbReference>
<proteinExistence type="inferred from homology"/>
<keyword evidence="6" id="KW-0828">Tyrosine catabolism</keyword>
<evidence type="ECO:0000256" key="2">
    <source>
        <dbReference type="ARBA" id="ARBA00004704"/>
    </source>
</evidence>
<dbReference type="Pfam" id="PF04209">
    <property type="entry name" value="HgmA_C"/>
    <property type="match status" value="1"/>
</dbReference>
<dbReference type="EMBL" id="HBIO01012638">
    <property type="protein sequence ID" value="CAE0464977.1"/>
    <property type="molecule type" value="Transcribed_RNA"/>
</dbReference>
<keyword evidence="5 12" id="KW-0479">Metal-binding</keyword>
<keyword evidence="9 12" id="KW-0408">Iron</keyword>
<dbReference type="Gene3D" id="2.60.120.10">
    <property type="entry name" value="Jelly Rolls"/>
    <property type="match status" value="1"/>
</dbReference>
<evidence type="ECO:0000256" key="12">
    <source>
        <dbReference type="PIRSR" id="PIRSR605708-2"/>
    </source>
</evidence>
<evidence type="ECO:0000256" key="1">
    <source>
        <dbReference type="ARBA" id="ARBA00001962"/>
    </source>
</evidence>
<feature type="binding site" evidence="12">
    <location>
        <position position="184"/>
    </location>
    <ligand>
        <name>Fe cation</name>
        <dbReference type="ChEBI" id="CHEBI:24875"/>
    </ligand>
</feature>
<comment type="similarity">
    <text evidence="3">Belongs to the homogentisate dioxygenase family.</text>
</comment>
<dbReference type="PANTHER" id="PTHR11056:SF0">
    <property type="entry name" value="HOMOGENTISATE 1,2-DIOXYGENASE"/>
    <property type="match status" value="1"/>
</dbReference>
<evidence type="ECO:0000256" key="5">
    <source>
        <dbReference type="ARBA" id="ARBA00022723"/>
    </source>
</evidence>
<gene>
    <name evidence="15" type="ORF">CDEB00056_LOCUS9818</name>
</gene>
<name>A0A7S3Q407_9STRA</name>
<evidence type="ECO:0000256" key="10">
    <source>
        <dbReference type="ARBA" id="ARBA00023232"/>
    </source>
</evidence>
<dbReference type="InterPro" id="IPR014710">
    <property type="entry name" value="RmlC-like_jellyroll"/>
</dbReference>
<dbReference type="AlphaFoldDB" id="A0A7S3Q407"/>
<organism evidence="15">
    <name type="scientific">Chaetoceros debilis</name>
    <dbReference type="NCBI Taxonomy" id="122233"/>
    <lineage>
        <taxon>Eukaryota</taxon>
        <taxon>Sar</taxon>
        <taxon>Stramenopiles</taxon>
        <taxon>Ochrophyta</taxon>
        <taxon>Bacillariophyta</taxon>
        <taxon>Coscinodiscophyceae</taxon>
        <taxon>Chaetocerotophycidae</taxon>
        <taxon>Chaetocerotales</taxon>
        <taxon>Chaetocerotaceae</taxon>
        <taxon>Chaetoceros</taxon>
    </lineage>
</organism>
<keyword evidence="8" id="KW-0560">Oxidoreductase</keyword>
<dbReference type="InterPro" id="IPR046452">
    <property type="entry name" value="HgmA_N"/>
</dbReference>
<evidence type="ECO:0000256" key="11">
    <source>
        <dbReference type="PIRSR" id="PIRSR605708-1"/>
    </source>
</evidence>
<evidence type="ECO:0000256" key="9">
    <source>
        <dbReference type="ARBA" id="ARBA00023004"/>
    </source>
</evidence>
<dbReference type="GO" id="GO:0004411">
    <property type="term" value="F:homogentisate 1,2-dioxygenase activity"/>
    <property type="evidence" value="ECO:0007669"/>
    <property type="project" value="UniProtKB-EC"/>
</dbReference>
<evidence type="ECO:0000256" key="3">
    <source>
        <dbReference type="ARBA" id="ARBA00007757"/>
    </source>
</evidence>
<evidence type="ECO:0000259" key="13">
    <source>
        <dbReference type="Pfam" id="PF04209"/>
    </source>
</evidence>
<dbReference type="InterPro" id="IPR005708">
    <property type="entry name" value="Homogentis_dOase"/>
</dbReference>
<evidence type="ECO:0000256" key="8">
    <source>
        <dbReference type="ARBA" id="ARBA00023002"/>
    </source>
</evidence>
<dbReference type="SUPFAM" id="SSF51182">
    <property type="entry name" value="RmlC-like cupins"/>
    <property type="match status" value="1"/>
</dbReference>
<comment type="pathway">
    <text evidence="2">Amino-acid degradation; L-phenylalanine degradation; acetoacetate and fumarate from L-phenylalanine: step 4/6.</text>
</comment>
<feature type="binding site" evidence="12">
    <location>
        <position position="193"/>
    </location>
    <ligand>
        <name>homogentisate</name>
        <dbReference type="ChEBI" id="CHEBI:16169"/>
    </ligand>
</feature>
<dbReference type="GO" id="GO:0006572">
    <property type="term" value="P:L-tyrosine catabolic process"/>
    <property type="evidence" value="ECO:0007669"/>
    <property type="project" value="UniProtKB-KW"/>
</dbReference>
<feature type="domain" description="Homogentisate 1,2-dioxygenase C-terminal" evidence="13">
    <location>
        <begin position="123"/>
        <end position="276"/>
    </location>
</feature>
<dbReference type="GO" id="GO:0046872">
    <property type="term" value="F:metal ion binding"/>
    <property type="evidence" value="ECO:0007669"/>
    <property type="project" value="UniProtKB-KW"/>
</dbReference>
<keyword evidence="10" id="KW-0585">Phenylalanine catabolism</keyword>
<reference evidence="15" key="1">
    <citation type="submission" date="2021-01" db="EMBL/GenBank/DDBJ databases">
        <authorList>
            <person name="Corre E."/>
            <person name="Pelletier E."/>
            <person name="Niang G."/>
            <person name="Scheremetjew M."/>
            <person name="Finn R."/>
            <person name="Kale V."/>
            <person name="Holt S."/>
            <person name="Cochrane G."/>
            <person name="Meng A."/>
            <person name="Brown T."/>
            <person name="Cohen L."/>
        </authorList>
    </citation>
    <scope>NUCLEOTIDE SEQUENCE</scope>
    <source>
        <strain evidence="15">MM31A-1</strain>
    </source>
</reference>
<keyword evidence="7" id="KW-0223">Dioxygenase</keyword>
<accession>A0A7S3Q407</accession>
<dbReference type="Pfam" id="PF20510">
    <property type="entry name" value="HgmA_N"/>
    <property type="match status" value="1"/>
</dbReference>
<dbReference type="InterPro" id="IPR046451">
    <property type="entry name" value="HgmA_C"/>
</dbReference>
<sequence length="278" mass="31351">MNSDPMVVDNRIDILTSDAAASESESESARGYILEVFEGHFDLPELGPIGSNGLANARDFLIPTAAFDNEKEEQQQQQQQQRRRHVILNKFGNTLFRRDSPCSPFNAVAWHGNYVPFKYNLEHFCAMNSVTYDHPDPSIYTVLTVPSLESGTALADFVIFPPRIMATDNGTFRPPWFHRNCMSEFMGLIEGQYDAKKEGFVPGGCSLHNMMTSHGPDAEAFQAATKKDCSMPEMFDAGIAFMFETKCLLKLTKFAMNSKERDEDYAMCWEGLETNFCE</sequence>
<dbReference type="GO" id="GO:0005737">
    <property type="term" value="C:cytoplasm"/>
    <property type="evidence" value="ECO:0007669"/>
    <property type="project" value="TreeGrafter"/>
</dbReference>
<dbReference type="GO" id="GO:0006559">
    <property type="term" value="P:L-phenylalanine catabolic process"/>
    <property type="evidence" value="ECO:0007669"/>
    <property type="project" value="UniProtKB-UniPathway"/>
</dbReference>
<evidence type="ECO:0000259" key="14">
    <source>
        <dbReference type="Pfam" id="PF20510"/>
    </source>
</evidence>
<feature type="binding site" evidence="12">
    <location>
        <position position="214"/>
    </location>
    <ligand>
        <name>Fe cation</name>
        <dbReference type="ChEBI" id="CHEBI:24875"/>
    </ligand>
</feature>
<dbReference type="PANTHER" id="PTHR11056">
    <property type="entry name" value="HOMOGENTISATE 1,2-DIOXYGENASE"/>
    <property type="match status" value="1"/>
</dbReference>
<feature type="active site" description="Proton acceptor" evidence="11">
    <location>
        <position position="134"/>
    </location>
</feature>
<evidence type="ECO:0000256" key="6">
    <source>
        <dbReference type="ARBA" id="ARBA00022878"/>
    </source>
</evidence>
<evidence type="ECO:0000256" key="7">
    <source>
        <dbReference type="ARBA" id="ARBA00022964"/>
    </source>
</evidence>